<organism evidence="1 2">
    <name type="scientific">Amycolatopsis thermalba</name>
    <dbReference type="NCBI Taxonomy" id="944492"/>
    <lineage>
        <taxon>Bacteria</taxon>
        <taxon>Bacillati</taxon>
        <taxon>Actinomycetota</taxon>
        <taxon>Actinomycetes</taxon>
        <taxon>Pseudonocardiales</taxon>
        <taxon>Pseudonocardiaceae</taxon>
        <taxon>Amycolatopsis</taxon>
    </lineage>
</organism>
<dbReference type="SUPFAM" id="SSF52266">
    <property type="entry name" value="SGNH hydrolase"/>
    <property type="match status" value="1"/>
</dbReference>
<dbReference type="Gene3D" id="3.40.50.1110">
    <property type="entry name" value="SGNH hydrolase"/>
    <property type="match status" value="1"/>
</dbReference>
<dbReference type="Proteomes" id="UP000830158">
    <property type="component" value="Chromosome"/>
</dbReference>
<evidence type="ECO:0000313" key="1">
    <source>
        <dbReference type="EMBL" id="UQS22871.1"/>
    </source>
</evidence>
<reference evidence="1" key="1">
    <citation type="submission" date="2022-01" db="EMBL/GenBank/DDBJ databases">
        <title>PSI-footprinting approach for the identification of protein synthesis inhibitor producers.</title>
        <authorList>
            <person name="Handel F."/>
            <person name="Kulik A."/>
            <person name="Wex K.W."/>
            <person name="Berscheid A."/>
            <person name="Saur J.S."/>
            <person name="Winkler A."/>
            <person name="Wibberg D."/>
            <person name="Kalinowski J."/>
            <person name="Broetz-Oesterhelt H."/>
            <person name="Mast Y."/>
        </authorList>
    </citation>
    <scope>NUCLEOTIDE SEQUENCE</scope>
    <source>
        <strain evidence="1">KNN 49.3e</strain>
    </source>
</reference>
<evidence type="ECO:0008006" key="3">
    <source>
        <dbReference type="Google" id="ProtNLM"/>
    </source>
</evidence>
<gene>
    <name evidence="1" type="ORF">L1857_08590</name>
</gene>
<evidence type="ECO:0000313" key="2">
    <source>
        <dbReference type="Proteomes" id="UP000830158"/>
    </source>
</evidence>
<keyword evidence="2" id="KW-1185">Reference proteome</keyword>
<name>A0ABY4NS49_9PSEU</name>
<protein>
    <recommendedName>
        <fullName evidence="3">SGNH hydrolase-type esterase domain-containing protein</fullName>
    </recommendedName>
</protein>
<sequence>MTKLNTTISNTVTKVRALNTDNQRLTFVSATASGSPFIGHEVCASGDSYFQNLDQAGNNSAYVFHPNEQGQAAYAQLVRQAIGE</sequence>
<dbReference type="RefSeq" id="WP_116112881.1">
    <property type="nucleotide sequence ID" value="NZ_CP091196.1"/>
</dbReference>
<accession>A0ABY4NS49</accession>
<proteinExistence type="predicted"/>
<dbReference type="EMBL" id="CP091196">
    <property type="protein sequence ID" value="UQS22871.1"/>
    <property type="molecule type" value="Genomic_DNA"/>
</dbReference>
<dbReference type="InterPro" id="IPR036514">
    <property type="entry name" value="SGNH_hydro_sf"/>
</dbReference>